<reference evidence="4 5" key="1">
    <citation type="submission" date="2022-02" db="EMBL/GenBank/DDBJ databases">
        <title>Comparative genomics of the first Antarctic Pseudomonas spp. capable of biotransforming 2,4,6-Trinitrotoluene.</title>
        <authorList>
            <person name="Cabrera M.A."/>
            <person name="Marquez S.L."/>
            <person name="Perez-Donoso J.M."/>
        </authorList>
    </citation>
    <scope>NUCLEOTIDE SEQUENCE [LARGE SCALE GENOMIC DNA]</scope>
    <source>
        <strain evidence="4 5">TNT19</strain>
    </source>
</reference>
<sequence length="285" mass="32241">MYQLDPEELDTLGIESVLTTLMDIGVEQLFPGIWQQRKSFAEAALDDLADSMKTAGTNVVPLIVVPREEGGYSIIAGERRWRAAQRIQMAKLKCEVGKYSYRQALYISAVENIQRDDLNPIEEATSFQVLADEFGLSHDVIAYRVGKSRAHVSNYVRLLKLDFRVRDALISKRLTFAQARPLCSLRLLSDQRKIAEKALNLEWSVLEITNAVNKILKKPEVTVKLSDSDADLRRLERAISERVGLECVVRRSPKGQWQLGFNAPESESFSGLLERLGVRTDIDFD</sequence>
<dbReference type="Pfam" id="PF17762">
    <property type="entry name" value="HTH_ParB"/>
    <property type="match status" value="1"/>
</dbReference>
<protein>
    <submittedName>
        <fullName evidence="4">ParB/RepB/Spo0J family partition protein</fullName>
    </submittedName>
</protein>
<dbReference type="InterPro" id="IPR003115">
    <property type="entry name" value="ParB_N"/>
</dbReference>
<dbReference type="Proteomes" id="UP001299876">
    <property type="component" value="Unassembled WGS sequence"/>
</dbReference>
<dbReference type="PANTHER" id="PTHR33375">
    <property type="entry name" value="CHROMOSOME-PARTITIONING PROTEIN PARB-RELATED"/>
    <property type="match status" value="1"/>
</dbReference>
<comment type="similarity">
    <text evidence="1">Belongs to the ParB family.</text>
</comment>
<dbReference type="SMART" id="SM00470">
    <property type="entry name" value="ParB"/>
    <property type="match status" value="1"/>
</dbReference>
<dbReference type="InterPro" id="IPR050336">
    <property type="entry name" value="Chromosome_partition/occlusion"/>
</dbReference>
<name>A0ABT0ESG6_9PSED</name>
<dbReference type="EMBL" id="JAKNRW010000001">
    <property type="protein sequence ID" value="MCK1788677.1"/>
    <property type="molecule type" value="Genomic_DNA"/>
</dbReference>
<accession>A0ABT0ESG6</accession>
<dbReference type="Gene3D" id="1.10.10.2830">
    <property type="match status" value="1"/>
</dbReference>
<comment type="caution">
    <text evidence="4">The sequence shown here is derived from an EMBL/GenBank/DDBJ whole genome shotgun (WGS) entry which is preliminary data.</text>
</comment>
<dbReference type="InterPro" id="IPR036086">
    <property type="entry name" value="ParB/Sulfiredoxin_sf"/>
</dbReference>
<dbReference type="PANTHER" id="PTHR33375:SF1">
    <property type="entry name" value="CHROMOSOME-PARTITIONING PROTEIN PARB-RELATED"/>
    <property type="match status" value="1"/>
</dbReference>
<keyword evidence="2" id="KW-0159">Chromosome partition</keyword>
<dbReference type="RefSeq" id="WP_247285596.1">
    <property type="nucleotide sequence ID" value="NZ_JAKNRW010000001.1"/>
</dbReference>
<evidence type="ECO:0000259" key="3">
    <source>
        <dbReference type="SMART" id="SM00470"/>
    </source>
</evidence>
<dbReference type="SUPFAM" id="SSF110849">
    <property type="entry name" value="ParB/Sulfiredoxin"/>
    <property type="match status" value="1"/>
</dbReference>
<feature type="domain" description="ParB-like N-terminal" evidence="3">
    <location>
        <begin position="22"/>
        <end position="113"/>
    </location>
</feature>
<dbReference type="Gene3D" id="3.90.1530.30">
    <property type="match status" value="1"/>
</dbReference>
<keyword evidence="5" id="KW-1185">Reference proteome</keyword>
<evidence type="ECO:0000256" key="1">
    <source>
        <dbReference type="ARBA" id="ARBA00006295"/>
    </source>
</evidence>
<proteinExistence type="inferred from homology"/>
<evidence type="ECO:0000313" key="4">
    <source>
        <dbReference type="EMBL" id="MCK1788677.1"/>
    </source>
</evidence>
<evidence type="ECO:0000256" key="2">
    <source>
        <dbReference type="ARBA" id="ARBA00022829"/>
    </source>
</evidence>
<gene>
    <name evidence="4" type="ORF">L9059_00420</name>
</gene>
<dbReference type="Pfam" id="PF02195">
    <property type="entry name" value="ParB_N"/>
    <property type="match status" value="1"/>
</dbReference>
<dbReference type="NCBIfam" id="TIGR00180">
    <property type="entry name" value="parB_part"/>
    <property type="match status" value="1"/>
</dbReference>
<evidence type="ECO:0000313" key="5">
    <source>
        <dbReference type="Proteomes" id="UP001299876"/>
    </source>
</evidence>
<dbReference type="InterPro" id="IPR004437">
    <property type="entry name" value="ParB/RepB/Spo0J"/>
</dbReference>
<dbReference type="SUPFAM" id="SSF109709">
    <property type="entry name" value="KorB DNA-binding domain-like"/>
    <property type="match status" value="1"/>
</dbReference>
<dbReference type="InterPro" id="IPR041468">
    <property type="entry name" value="HTH_ParB/Spo0J"/>
</dbReference>
<organism evidence="4 5">
    <name type="scientific">Pseudomonas violetae</name>
    <dbReference type="NCBI Taxonomy" id="2915813"/>
    <lineage>
        <taxon>Bacteria</taxon>
        <taxon>Pseudomonadati</taxon>
        <taxon>Pseudomonadota</taxon>
        <taxon>Gammaproteobacteria</taxon>
        <taxon>Pseudomonadales</taxon>
        <taxon>Pseudomonadaceae</taxon>
        <taxon>Pseudomonas</taxon>
    </lineage>
</organism>